<dbReference type="GO" id="GO:0043541">
    <property type="term" value="C:UDP-N-acetylglucosamine transferase complex"/>
    <property type="evidence" value="ECO:0007669"/>
    <property type="project" value="TreeGrafter"/>
</dbReference>
<evidence type="ECO:0000256" key="4">
    <source>
        <dbReference type="ARBA" id="ARBA00024804"/>
    </source>
</evidence>
<dbReference type="EC" id="2.4.1.141" evidence="2 7"/>
<evidence type="ECO:0000256" key="6">
    <source>
        <dbReference type="ARBA" id="ARBA00048184"/>
    </source>
</evidence>
<proteinExistence type="inferred from homology"/>
<dbReference type="AlphaFoldDB" id="A0A9P4I3Z3"/>
<evidence type="ECO:0000256" key="2">
    <source>
        <dbReference type="ARBA" id="ARBA00012614"/>
    </source>
</evidence>
<dbReference type="Proteomes" id="UP000799776">
    <property type="component" value="Unassembled WGS sequence"/>
</dbReference>
<keyword evidence="7" id="KW-0808">Transferase</keyword>
<comment type="similarity">
    <text evidence="7">Belongs to the glycosyltransferase 28 family.</text>
</comment>
<dbReference type="OrthoDB" id="20273at2759"/>
<comment type="caution">
    <text evidence="10">The sequence shown here is derived from an EMBL/GenBank/DDBJ whole genome shotgun (WGS) entry which is preliminary data.</text>
</comment>
<keyword evidence="7" id="KW-0328">Glycosyltransferase</keyword>
<evidence type="ECO:0000256" key="8">
    <source>
        <dbReference type="SAM" id="MobiDB-lite"/>
    </source>
</evidence>
<feature type="region of interest" description="Disordered" evidence="8">
    <location>
        <begin position="162"/>
        <end position="181"/>
    </location>
</feature>
<evidence type="ECO:0000313" key="10">
    <source>
        <dbReference type="EMBL" id="KAF2091697.1"/>
    </source>
</evidence>
<dbReference type="PANTHER" id="PTHR47043">
    <property type="entry name" value="UDP-N-ACETYLGLUCOSAMINE TRANSFERASE SUBUNIT ALG13"/>
    <property type="match status" value="1"/>
</dbReference>
<protein>
    <recommendedName>
        <fullName evidence="3 7">UDP-N-acetylglucosamine transferase subunit ALG13</fullName>
        <ecNumber evidence="2 7">2.4.1.141</ecNumber>
    </recommendedName>
    <alternativeName>
        <fullName evidence="5 7">Asparagine-linked glycosylation protein 13</fullName>
    </alternativeName>
</protein>
<keyword evidence="11" id="KW-1185">Reference proteome</keyword>
<dbReference type="SUPFAM" id="SSF53756">
    <property type="entry name" value="UDP-Glycosyltransferase/glycogen phosphorylase"/>
    <property type="match status" value="1"/>
</dbReference>
<evidence type="ECO:0000259" key="9">
    <source>
        <dbReference type="Pfam" id="PF04101"/>
    </source>
</evidence>
<accession>A0A9P4I3Z3</accession>
<comment type="subcellular location">
    <subcellularLocation>
        <location evidence="7">Endoplasmic reticulum</location>
    </subcellularLocation>
</comment>
<comment type="catalytic activity">
    <reaction evidence="6">
        <text>an N-acetyl-alpha-D-glucosaminyl-diphospho-di-trans,poly-cis-dolichol + UDP-N-acetyl-alpha-D-glucosamine = an N,N'-diacetylchitobiosyl-diphospho-di-trans,poly-cis-dolichol + UDP + H(+)</text>
        <dbReference type="Rhea" id="RHEA:23380"/>
        <dbReference type="Rhea" id="RHEA-COMP:19507"/>
        <dbReference type="Rhea" id="RHEA-COMP:19510"/>
        <dbReference type="ChEBI" id="CHEBI:15378"/>
        <dbReference type="ChEBI" id="CHEBI:57269"/>
        <dbReference type="ChEBI" id="CHEBI:57705"/>
        <dbReference type="ChEBI" id="CHEBI:58223"/>
        <dbReference type="ChEBI" id="CHEBI:58427"/>
        <dbReference type="EC" id="2.4.1.141"/>
    </reaction>
</comment>
<feature type="compositionally biased region" description="Polar residues" evidence="8">
    <location>
        <begin position="165"/>
        <end position="176"/>
    </location>
</feature>
<dbReference type="Pfam" id="PF04101">
    <property type="entry name" value="Glyco_tran_28_C"/>
    <property type="match status" value="1"/>
</dbReference>
<sequence>MKVCFVTIGATAAFDALVEACLQPAFLDALSDAGFTELLIQYGKDGRQLFEKHREEGMKNRNIHIEGFDFSKEGLGSQMRLAKGTTEASEGVVISHAGSGSILDALRINVPLVVVPNPHLLDNHQVELAEALQSQGYVVYGKLDNLAPAIADAEELRKRHKQWPPVNSGQHRQAQGLQGVMDEEMGWID</sequence>
<evidence type="ECO:0000256" key="5">
    <source>
        <dbReference type="ARBA" id="ARBA00032061"/>
    </source>
</evidence>
<dbReference type="GO" id="GO:0004577">
    <property type="term" value="F:N-acetylglucosaminyldiphosphodolichol N-acetylglucosaminyltransferase activity"/>
    <property type="evidence" value="ECO:0007669"/>
    <property type="project" value="UniProtKB-EC"/>
</dbReference>
<evidence type="ECO:0000313" key="11">
    <source>
        <dbReference type="Proteomes" id="UP000799776"/>
    </source>
</evidence>
<organism evidence="10 11">
    <name type="scientific">Saccharata proteae CBS 121410</name>
    <dbReference type="NCBI Taxonomy" id="1314787"/>
    <lineage>
        <taxon>Eukaryota</taxon>
        <taxon>Fungi</taxon>
        <taxon>Dikarya</taxon>
        <taxon>Ascomycota</taxon>
        <taxon>Pezizomycotina</taxon>
        <taxon>Dothideomycetes</taxon>
        <taxon>Dothideomycetes incertae sedis</taxon>
        <taxon>Botryosphaeriales</taxon>
        <taxon>Saccharataceae</taxon>
        <taxon>Saccharata</taxon>
    </lineage>
</organism>
<dbReference type="InterPro" id="IPR007235">
    <property type="entry name" value="Glyco_trans_28_C"/>
</dbReference>
<dbReference type="GO" id="GO:0006488">
    <property type="term" value="P:dolichol-linked oligosaccharide biosynthetic process"/>
    <property type="evidence" value="ECO:0007669"/>
    <property type="project" value="TreeGrafter"/>
</dbReference>
<name>A0A9P4I3Z3_9PEZI</name>
<feature type="domain" description="Glycosyl transferase family 28 C-terminal" evidence="9">
    <location>
        <begin position="3"/>
        <end position="154"/>
    </location>
</feature>
<comment type="subunit">
    <text evidence="1 7">Heterodimer with ALG14 to form a functional enzyme.</text>
</comment>
<evidence type="ECO:0000256" key="3">
    <source>
        <dbReference type="ARBA" id="ARBA00017468"/>
    </source>
</evidence>
<keyword evidence="7" id="KW-0256">Endoplasmic reticulum</keyword>
<dbReference type="InterPro" id="IPR052474">
    <property type="entry name" value="UDP-GlcNAc_transferase"/>
</dbReference>
<evidence type="ECO:0000256" key="7">
    <source>
        <dbReference type="RuleBase" id="RU362128"/>
    </source>
</evidence>
<dbReference type="EMBL" id="ML978711">
    <property type="protein sequence ID" value="KAF2091697.1"/>
    <property type="molecule type" value="Genomic_DNA"/>
</dbReference>
<dbReference type="Gene3D" id="3.40.50.2000">
    <property type="entry name" value="Glycogen Phosphorylase B"/>
    <property type="match status" value="1"/>
</dbReference>
<evidence type="ECO:0000256" key="1">
    <source>
        <dbReference type="ARBA" id="ARBA00011198"/>
    </source>
</evidence>
<reference evidence="10" key="1">
    <citation type="journal article" date="2020" name="Stud. Mycol.">
        <title>101 Dothideomycetes genomes: a test case for predicting lifestyles and emergence of pathogens.</title>
        <authorList>
            <person name="Haridas S."/>
            <person name="Albert R."/>
            <person name="Binder M."/>
            <person name="Bloem J."/>
            <person name="Labutti K."/>
            <person name="Salamov A."/>
            <person name="Andreopoulos B."/>
            <person name="Baker S."/>
            <person name="Barry K."/>
            <person name="Bills G."/>
            <person name="Bluhm B."/>
            <person name="Cannon C."/>
            <person name="Castanera R."/>
            <person name="Culley D."/>
            <person name="Daum C."/>
            <person name="Ezra D."/>
            <person name="Gonzalez J."/>
            <person name="Henrissat B."/>
            <person name="Kuo A."/>
            <person name="Liang C."/>
            <person name="Lipzen A."/>
            <person name="Lutzoni F."/>
            <person name="Magnuson J."/>
            <person name="Mondo S."/>
            <person name="Nolan M."/>
            <person name="Ohm R."/>
            <person name="Pangilinan J."/>
            <person name="Park H.-J."/>
            <person name="Ramirez L."/>
            <person name="Alfaro M."/>
            <person name="Sun H."/>
            <person name="Tritt A."/>
            <person name="Yoshinaga Y."/>
            <person name="Zwiers L.-H."/>
            <person name="Turgeon B."/>
            <person name="Goodwin S."/>
            <person name="Spatafora J."/>
            <person name="Crous P."/>
            <person name="Grigoriev I."/>
        </authorList>
    </citation>
    <scope>NUCLEOTIDE SEQUENCE</scope>
    <source>
        <strain evidence="10">CBS 121410</strain>
    </source>
</reference>
<dbReference type="PANTHER" id="PTHR47043:SF1">
    <property type="entry name" value="UDP-N-ACETYLGLUCOSAMINE TRANSFERASE SUBUNIT ALG13"/>
    <property type="match status" value="1"/>
</dbReference>
<comment type="function">
    <text evidence="4 7">Involved in protein N-glycosylation. Essential for the second step of the dolichol-linked oligosaccharide pathway.</text>
</comment>
<gene>
    <name evidence="7" type="primary">ALG13</name>
    <name evidence="10" type="ORF">K490DRAFT_70481</name>
</gene>